<keyword evidence="4" id="KW-1185">Reference proteome</keyword>
<sequence length="258" mass="24544">MPSHISPLVLAAAALLLLAAGRVQARTDLAGCVSTETIIQTQGGGQGYASLIWYDPGTGEICSFIDCGGGRAAPKTTVPGCVGYQGTETVTPSYLSGFGATATLDAGESSGTGGTVVATAGESATGVVESVTSVFGSSLSASGMGSSLEAVSTTAPAGLEVSSSSSSSSSSLSGVELTTSSGTVTKGSSVAGGGAQSTSTSGLGSGGSTRTSTAGAAGATQTGVVRHVVGLAAAVAARLAFVCSVDAVPCPNNNAFAL</sequence>
<evidence type="ECO:0000256" key="2">
    <source>
        <dbReference type="SAM" id="SignalP"/>
    </source>
</evidence>
<feature type="signal peptide" evidence="2">
    <location>
        <begin position="1"/>
        <end position="25"/>
    </location>
</feature>
<feature type="chain" id="PRO_5041930116" evidence="2">
    <location>
        <begin position="26"/>
        <end position="258"/>
    </location>
</feature>
<feature type="compositionally biased region" description="Low complexity" evidence="1">
    <location>
        <begin position="196"/>
        <end position="219"/>
    </location>
</feature>
<accession>A0AAE0IW01</accession>
<protein>
    <submittedName>
        <fullName evidence="3">Uncharacterized protein</fullName>
    </submittedName>
</protein>
<feature type="region of interest" description="Disordered" evidence="1">
    <location>
        <begin position="183"/>
        <end position="219"/>
    </location>
</feature>
<evidence type="ECO:0000313" key="4">
    <source>
        <dbReference type="Proteomes" id="UP001286456"/>
    </source>
</evidence>
<feature type="non-terminal residue" evidence="3">
    <location>
        <position position="1"/>
    </location>
</feature>
<reference evidence="3" key="1">
    <citation type="journal article" date="2023" name="Mol. Phylogenet. Evol.">
        <title>Genome-scale phylogeny and comparative genomics of the fungal order Sordariales.</title>
        <authorList>
            <person name="Hensen N."/>
            <person name="Bonometti L."/>
            <person name="Westerberg I."/>
            <person name="Brannstrom I.O."/>
            <person name="Guillou S."/>
            <person name="Cros-Aarteil S."/>
            <person name="Calhoun S."/>
            <person name="Haridas S."/>
            <person name="Kuo A."/>
            <person name="Mondo S."/>
            <person name="Pangilinan J."/>
            <person name="Riley R."/>
            <person name="LaButti K."/>
            <person name="Andreopoulos B."/>
            <person name="Lipzen A."/>
            <person name="Chen C."/>
            <person name="Yan M."/>
            <person name="Daum C."/>
            <person name="Ng V."/>
            <person name="Clum A."/>
            <person name="Steindorff A."/>
            <person name="Ohm R.A."/>
            <person name="Martin F."/>
            <person name="Silar P."/>
            <person name="Natvig D.O."/>
            <person name="Lalanne C."/>
            <person name="Gautier V."/>
            <person name="Ament-Velasquez S.L."/>
            <person name="Kruys A."/>
            <person name="Hutchinson M.I."/>
            <person name="Powell A.J."/>
            <person name="Barry K."/>
            <person name="Miller A.N."/>
            <person name="Grigoriev I.V."/>
            <person name="Debuchy R."/>
            <person name="Gladieux P."/>
            <person name="Hiltunen Thoren M."/>
            <person name="Johannesson H."/>
        </authorList>
    </citation>
    <scope>NUCLEOTIDE SEQUENCE</scope>
    <source>
        <strain evidence="3">SMH4131-1</strain>
    </source>
</reference>
<dbReference type="AlphaFoldDB" id="A0AAE0IW01"/>
<evidence type="ECO:0000256" key="1">
    <source>
        <dbReference type="SAM" id="MobiDB-lite"/>
    </source>
</evidence>
<organism evidence="3 4">
    <name type="scientific">Cercophora scortea</name>
    <dbReference type="NCBI Taxonomy" id="314031"/>
    <lineage>
        <taxon>Eukaryota</taxon>
        <taxon>Fungi</taxon>
        <taxon>Dikarya</taxon>
        <taxon>Ascomycota</taxon>
        <taxon>Pezizomycotina</taxon>
        <taxon>Sordariomycetes</taxon>
        <taxon>Sordariomycetidae</taxon>
        <taxon>Sordariales</taxon>
        <taxon>Lasiosphaeriaceae</taxon>
        <taxon>Cercophora</taxon>
    </lineage>
</organism>
<dbReference type="Proteomes" id="UP001286456">
    <property type="component" value="Unassembled WGS sequence"/>
</dbReference>
<name>A0AAE0IW01_9PEZI</name>
<keyword evidence="2" id="KW-0732">Signal</keyword>
<reference evidence="3" key="2">
    <citation type="submission" date="2023-06" db="EMBL/GenBank/DDBJ databases">
        <authorList>
            <consortium name="Lawrence Berkeley National Laboratory"/>
            <person name="Haridas S."/>
            <person name="Hensen N."/>
            <person name="Bonometti L."/>
            <person name="Westerberg I."/>
            <person name="Brannstrom I.O."/>
            <person name="Guillou S."/>
            <person name="Cros-Aarteil S."/>
            <person name="Calhoun S."/>
            <person name="Kuo A."/>
            <person name="Mondo S."/>
            <person name="Pangilinan J."/>
            <person name="Riley R."/>
            <person name="Labutti K."/>
            <person name="Andreopoulos B."/>
            <person name="Lipzen A."/>
            <person name="Chen C."/>
            <person name="Yanf M."/>
            <person name="Daum C."/>
            <person name="Ng V."/>
            <person name="Clum A."/>
            <person name="Steindorff A."/>
            <person name="Ohm R."/>
            <person name="Martin F."/>
            <person name="Silar P."/>
            <person name="Natvig D."/>
            <person name="Lalanne C."/>
            <person name="Gautier V."/>
            <person name="Ament-Velasquez S.L."/>
            <person name="Kruys A."/>
            <person name="Hutchinson M.I."/>
            <person name="Powell A.J."/>
            <person name="Barry K."/>
            <person name="Miller A.N."/>
            <person name="Grigoriev I.V."/>
            <person name="Debuchy R."/>
            <person name="Gladieux P."/>
            <person name="Thoren M.H."/>
            <person name="Johannesson H."/>
        </authorList>
    </citation>
    <scope>NUCLEOTIDE SEQUENCE</scope>
    <source>
        <strain evidence="3">SMH4131-1</strain>
    </source>
</reference>
<comment type="caution">
    <text evidence="3">The sequence shown here is derived from an EMBL/GenBank/DDBJ whole genome shotgun (WGS) entry which is preliminary data.</text>
</comment>
<dbReference type="EMBL" id="JAUEPO010000002">
    <property type="protein sequence ID" value="KAK3332303.1"/>
    <property type="molecule type" value="Genomic_DNA"/>
</dbReference>
<evidence type="ECO:0000313" key="3">
    <source>
        <dbReference type="EMBL" id="KAK3332303.1"/>
    </source>
</evidence>
<gene>
    <name evidence="3" type="ORF">B0T19DRAFT_415269</name>
</gene>
<proteinExistence type="predicted"/>
<feature type="region of interest" description="Disordered" evidence="1">
    <location>
        <begin position="159"/>
        <end position="178"/>
    </location>
</feature>